<evidence type="ECO:0000256" key="9">
    <source>
        <dbReference type="ARBA" id="ARBA00076677"/>
    </source>
</evidence>
<comment type="caution">
    <text evidence="12">The sequence shown here is derived from an EMBL/GenBank/DDBJ whole genome shotgun (WGS) entry which is preliminary data.</text>
</comment>
<keyword evidence="5" id="KW-0970">Cilium biogenesis/degradation</keyword>
<feature type="domain" description="Fibronectin type-III" evidence="11">
    <location>
        <begin position="828"/>
        <end position="922"/>
    </location>
</feature>
<dbReference type="FunFam" id="3.80.10.10:FF:000165">
    <property type="entry name" value="Centrosomal protein of 97 kDa"/>
    <property type="match status" value="1"/>
</dbReference>
<dbReference type="InterPro" id="IPR013783">
    <property type="entry name" value="Ig-like_fold"/>
</dbReference>
<comment type="function">
    <text evidence="7">Acts as a key negative regulator of ciliogenesis in collaboration with CCP110 by capping the mother centriole thereby preventing cilia formation. Required for recruitment of CCP110 to the centrosome.</text>
</comment>
<feature type="compositionally biased region" description="Low complexity" evidence="10">
    <location>
        <begin position="274"/>
        <end position="285"/>
    </location>
</feature>
<dbReference type="SUPFAM" id="SSF49265">
    <property type="entry name" value="Fibronectin type III"/>
    <property type="match status" value="1"/>
</dbReference>
<feature type="region of interest" description="Disordered" evidence="10">
    <location>
        <begin position="1054"/>
        <end position="1073"/>
    </location>
</feature>
<dbReference type="InterPro" id="IPR001611">
    <property type="entry name" value="Leu-rich_rpt"/>
</dbReference>
<feature type="compositionally biased region" description="Polar residues" evidence="10">
    <location>
        <begin position="1532"/>
        <end position="1545"/>
    </location>
</feature>
<evidence type="ECO:0000256" key="7">
    <source>
        <dbReference type="ARBA" id="ARBA00058656"/>
    </source>
</evidence>
<evidence type="ECO:0000256" key="5">
    <source>
        <dbReference type="ARBA" id="ARBA00022794"/>
    </source>
</evidence>
<feature type="region of interest" description="Disordered" evidence="10">
    <location>
        <begin position="1316"/>
        <end position="1364"/>
    </location>
</feature>
<dbReference type="PROSITE" id="PS51450">
    <property type="entry name" value="LRR"/>
    <property type="match status" value="3"/>
</dbReference>
<organism evidence="12 13">
    <name type="scientific">Sinanodonta woodiana</name>
    <name type="common">Chinese pond mussel</name>
    <name type="synonym">Anodonta woodiana</name>
    <dbReference type="NCBI Taxonomy" id="1069815"/>
    <lineage>
        <taxon>Eukaryota</taxon>
        <taxon>Metazoa</taxon>
        <taxon>Spiralia</taxon>
        <taxon>Lophotrochozoa</taxon>
        <taxon>Mollusca</taxon>
        <taxon>Bivalvia</taxon>
        <taxon>Autobranchia</taxon>
        <taxon>Heteroconchia</taxon>
        <taxon>Palaeoheterodonta</taxon>
        <taxon>Unionida</taxon>
        <taxon>Unionoidea</taxon>
        <taxon>Unionidae</taxon>
        <taxon>Unioninae</taxon>
        <taxon>Sinanodonta</taxon>
    </lineage>
</organism>
<feature type="compositionally biased region" description="Low complexity" evidence="10">
    <location>
        <begin position="442"/>
        <end position="452"/>
    </location>
</feature>
<keyword evidence="13" id="KW-1185">Reference proteome</keyword>
<evidence type="ECO:0000256" key="6">
    <source>
        <dbReference type="ARBA" id="ARBA00023212"/>
    </source>
</evidence>
<dbReference type="PROSITE" id="PS50853">
    <property type="entry name" value="FN3"/>
    <property type="match status" value="1"/>
</dbReference>
<evidence type="ECO:0000256" key="1">
    <source>
        <dbReference type="ARBA" id="ARBA00004300"/>
    </source>
</evidence>
<dbReference type="InterPro" id="IPR050576">
    <property type="entry name" value="Cilia_flagella_integrity"/>
</dbReference>
<proteinExistence type="predicted"/>
<feature type="compositionally biased region" description="Basic and acidic residues" evidence="10">
    <location>
        <begin position="472"/>
        <end position="493"/>
    </location>
</feature>
<dbReference type="GO" id="GO:0030030">
    <property type="term" value="P:cell projection organization"/>
    <property type="evidence" value="ECO:0007669"/>
    <property type="project" value="UniProtKB-KW"/>
</dbReference>
<evidence type="ECO:0000256" key="3">
    <source>
        <dbReference type="ARBA" id="ARBA00022614"/>
    </source>
</evidence>
<feature type="compositionally biased region" description="Polar residues" evidence="10">
    <location>
        <begin position="1230"/>
        <end position="1242"/>
    </location>
</feature>
<dbReference type="GO" id="GO:0005813">
    <property type="term" value="C:centrosome"/>
    <property type="evidence" value="ECO:0007669"/>
    <property type="project" value="UniProtKB-SubCell"/>
</dbReference>
<dbReference type="SUPFAM" id="SSF52075">
    <property type="entry name" value="Outer arm dynein light chain 1"/>
    <property type="match status" value="1"/>
</dbReference>
<comment type="subcellular location">
    <subcellularLocation>
        <location evidence="1">Cytoplasm</location>
        <location evidence="1">Cytoskeleton</location>
        <location evidence="1">Microtubule organizing center</location>
        <location evidence="1">Centrosome</location>
    </subcellularLocation>
</comment>
<evidence type="ECO:0000259" key="11">
    <source>
        <dbReference type="PROSITE" id="PS50853"/>
    </source>
</evidence>
<dbReference type="Pfam" id="PF14580">
    <property type="entry name" value="LRR_9"/>
    <property type="match status" value="1"/>
</dbReference>
<dbReference type="InterPro" id="IPR032675">
    <property type="entry name" value="LRR_dom_sf"/>
</dbReference>
<feature type="region of interest" description="Disordered" evidence="10">
    <location>
        <begin position="1378"/>
        <end position="1545"/>
    </location>
</feature>
<dbReference type="PANTHER" id="PTHR45973:SF2">
    <property type="entry name" value="CENTROSOMAL PROTEIN OF 97 KDA"/>
    <property type="match status" value="1"/>
</dbReference>
<dbReference type="Pfam" id="PF00041">
    <property type="entry name" value="fn3"/>
    <property type="match status" value="1"/>
</dbReference>
<dbReference type="SMART" id="SM00365">
    <property type="entry name" value="LRR_SD22"/>
    <property type="match status" value="3"/>
</dbReference>
<feature type="compositionally biased region" description="Basic and acidic residues" evidence="10">
    <location>
        <begin position="546"/>
        <end position="555"/>
    </location>
</feature>
<dbReference type="PROSITE" id="PS50096">
    <property type="entry name" value="IQ"/>
    <property type="match status" value="1"/>
</dbReference>
<accession>A0ABD3X5A8</accession>
<dbReference type="Pfam" id="PF00612">
    <property type="entry name" value="IQ"/>
    <property type="match status" value="1"/>
</dbReference>
<keyword evidence="6" id="KW-0206">Cytoskeleton</keyword>
<feature type="compositionally biased region" description="Basic and acidic residues" evidence="10">
    <location>
        <begin position="935"/>
        <end position="950"/>
    </location>
</feature>
<dbReference type="Gene3D" id="3.80.10.10">
    <property type="entry name" value="Ribonuclease Inhibitor"/>
    <property type="match status" value="2"/>
</dbReference>
<feature type="compositionally biased region" description="Polar residues" evidence="10">
    <location>
        <begin position="253"/>
        <end position="269"/>
    </location>
</feature>
<sequence>MSLVDNRLVQMIGVSKLKHLTVLNLSNNSLVSIDGLRDLVELTWLNLSGNSVKVIEGLQTNVNLQHLDLSDNSISSLSDISMLQGLQTLLLHGNIITTLKQAPQFLPSSIVILSLAENEISDINEVSYLSGLAQLQQLSVMNNPFLITTPSMPGFDYRPFVVNWCVSLEILDGYLVSEKERLKSEWLYSQGRGRHFKVGQHAELVQYLAISCPLTTSAELESAEDAKLAHILSKQRFHQHQLQQEQPQIGSARHNQTASQSPLSQSHSRPYTAPSHPSSPVSQHHGVAHSKGPVKAWSGSNSGSPAVGHSPNRQGHALNDLSVQDVTSDDYDSRSTTSLLDSESIYLPVDISKSPIRPMTAPSVSTPNTANFVNIFSKGDNRPATTLGNRYVAYDSRQVRPLNQEILKGYLKPNFEFSPPQHSGNEPVVGTKKKTPPTALAQDYDSSQDSSQTEPITPKETETNIPSNEINQIKEKAEKKTKQLLDKASEQKKSARNQQSKGHDKNESGAKTGIPVAKYSSSVSRTHSDYIPGKYASIHKPPSTEGDTRTRHKELPVNPPDNLQRKIVKREVPADLNNKLEDSGFISRPNSDAVLGDYTSDDQKAAIRIQKMWRGYWAREHNVEVVRVRQEIRARRAEDHIVVLRSELDRQRKLYEQEKQLRTLQLEAIRHLWKEVQSLQAWKTEVLNSQTFRSVDTSKPEYSSYNCSQEIENTLARAEMLNHMEESGKGMLTSTNGEHKQKELEKTCASLQLQVSQLQDALRSVSTVLIQGGIIPSPVQSPSPGRQPQPLAQSQLQPGTVPHSLSPYPSEEEDVYFQRVPQPGFPTPPRNLRLEHRGDNALVLRWHPSKILDAEGKEMNKPLLGYRVYINDKDKALIAGTKQKALVEGLDPNLTYKIYVKAVSSLGESNSSDVIMAALAKGLIRRRSSSSDSNRSYDSDKEMDSNDSARKHSHRKDKVHRSQKLHTPKAGGQEVSNDSSLSEAAGPADSDRSISGKSGHKFEGILTQPKVHKRSHSKDYQNRPFTAGENYVTRPKEAVLELRPSTARLVAQESQGFSFDGRQAGNVEGTSGMEENQLSSTYTVDGEHSILNALGAKGASLVDIHSEETSSKESDKSRRKRKSKDFKDMKGDFSDSSSSVVSEKSDAKIMNIIHGSNEVALERKESVASDSEITQTHSRRRSKDLQNQMSDIRKEDMENAELVEKRNGAKISPTGGSQGVPIIDGRKRQSSGSRPASPTHSVENVESRSLVAERRRLPVADVLEQRFLGKIGQSTSSTASSSATLTQSVLDNNDLPTSRKERGLGSMENISIVVRSSHDNRSPTERFSPTGSDRRRILSTSSESDIPDSMISRQIDMDKKPNNNNGIVAKLLQKLQTFSKSQEDPRKKIPRKVSENVSSIPSEEERPTSRVRRISGGSETSEPAIEKAQVHSDGSSGNHSDDSQSVKRPQNRTHRRTNSDQRATPVRVIEQSPPTTPTQRTEYNPVIRDREKNTSSPVLSSNVKRHASFHGILPSKQQDLVTKRSGSHENLSDGSSQQNGGKQNMISLDFIPNSNGTLYIVPQVSVNWTYNAQQVSVNWTYNVQQVSVNWTYNVQQVSVNSTYNVQQVGVNSTYNVQQVSVNSTYNVQQVGVNSTYNVQQPNMQRKHKHNVN</sequence>
<name>A0ABD3X5A8_SINWO</name>
<feature type="region of interest" description="Disordered" evidence="10">
    <location>
        <begin position="925"/>
        <end position="1031"/>
    </location>
</feature>
<feature type="compositionally biased region" description="Basic and acidic residues" evidence="10">
    <location>
        <begin position="1104"/>
        <end position="1116"/>
    </location>
</feature>
<dbReference type="PANTHER" id="PTHR45973">
    <property type="entry name" value="PROTEIN PHOSPHATASE 1 REGULATORY SUBUNIT SDS22-RELATED"/>
    <property type="match status" value="1"/>
</dbReference>
<feature type="compositionally biased region" description="Basic and acidic residues" evidence="10">
    <location>
        <begin position="1191"/>
        <end position="1207"/>
    </location>
</feature>
<evidence type="ECO:0000256" key="2">
    <source>
        <dbReference type="ARBA" id="ARBA00022490"/>
    </source>
</evidence>
<evidence type="ECO:0000256" key="4">
    <source>
        <dbReference type="ARBA" id="ARBA00022737"/>
    </source>
</evidence>
<keyword evidence="3" id="KW-0433">Leucine-rich repeat</keyword>
<dbReference type="CDD" id="cd23767">
    <property type="entry name" value="IQCD"/>
    <property type="match status" value="1"/>
</dbReference>
<feature type="compositionally biased region" description="Basic residues" evidence="10">
    <location>
        <begin position="951"/>
        <end position="967"/>
    </location>
</feature>
<keyword evidence="4" id="KW-0677">Repeat</keyword>
<evidence type="ECO:0000256" key="8">
    <source>
        <dbReference type="ARBA" id="ARBA00068862"/>
    </source>
</evidence>
<feature type="region of interest" description="Disordered" evidence="10">
    <location>
        <begin position="776"/>
        <end position="809"/>
    </location>
</feature>
<feature type="region of interest" description="Disordered" evidence="10">
    <location>
        <begin position="1103"/>
        <end position="1144"/>
    </location>
</feature>
<dbReference type="Proteomes" id="UP001634394">
    <property type="component" value="Unassembled WGS sequence"/>
</dbReference>
<protein>
    <recommendedName>
        <fullName evidence="8">Centrosomal protein of 97 kDa</fullName>
    </recommendedName>
    <alternativeName>
        <fullName evidence="9">Leucine-rich repeat and IQ domain-containing protein 2</fullName>
    </alternativeName>
</protein>
<feature type="compositionally biased region" description="Low complexity" evidence="10">
    <location>
        <begin position="788"/>
        <end position="798"/>
    </location>
</feature>
<dbReference type="EMBL" id="JBJQND010000003">
    <property type="protein sequence ID" value="KAL3881429.1"/>
    <property type="molecule type" value="Genomic_DNA"/>
</dbReference>
<feature type="region of interest" description="Disordered" evidence="10">
    <location>
        <begin position="239"/>
        <end position="316"/>
    </location>
</feature>
<dbReference type="CDD" id="cd00063">
    <property type="entry name" value="FN3"/>
    <property type="match status" value="1"/>
</dbReference>
<dbReference type="SMART" id="SM00060">
    <property type="entry name" value="FN3"/>
    <property type="match status" value="1"/>
</dbReference>
<evidence type="ECO:0000313" key="13">
    <source>
        <dbReference type="Proteomes" id="UP001634394"/>
    </source>
</evidence>
<reference evidence="12 13" key="1">
    <citation type="submission" date="2024-11" db="EMBL/GenBank/DDBJ databases">
        <title>Chromosome-level genome assembly of the freshwater bivalve Anodonta woodiana.</title>
        <authorList>
            <person name="Chen X."/>
        </authorList>
    </citation>
    <scope>NUCLEOTIDE SEQUENCE [LARGE SCALE GENOMIC DNA]</scope>
    <source>
        <strain evidence="12">MN2024</strain>
        <tissue evidence="12">Gills</tissue>
    </source>
</reference>
<dbReference type="Gene3D" id="2.60.40.10">
    <property type="entry name" value="Immunoglobulins"/>
    <property type="match status" value="1"/>
</dbReference>
<dbReference type="InterPro" id="IPR036116">
    <property type="entry name" value="FN3_sf"/>
</dbReference>
<evidence type="ECO:0000313" key="12">
    <source>
        <dbReference type="EMBL" id="KAL3881429.1"/>
    </source>
</evidence>
<evidence type="ECO:0000256" key="10">
    <source>
        <dbReference type="SAM" id="MobiDB-lite"/>
    </source>
</evidence>
<dbReference type="InterPro" id="IPR003961">
    <property type="entry name" value="FN3_dom"/>
</dbReference>
<feature type="region of interest" description="Disordered" evidence="10">
    <location>
        <begin position="1163"/>
        <end position="1250"/>
    </location>
</feature>
<gene>
    <name evidence="12" type="ORF">ACJMK2_027871</name>
</gene>
<feature type="region of interest" description="Disordered" evidence="10">
    <location>
        <begin position="413"/>
        <end position="561"/>
    </location>
</feature>
<keyword evidence="2" id="KW-0963">Cytoplasm</keyword>
<dbReference type="InterPro" id="IPR000048">
    <property type="entry name" value="IQ_motif_EF-hand-BS"/>
</dbReference>